<reference evidence="3 4" key="1">
    <citation type="submission" date="2024-06" db="EMBL/GenBank/DDBJ databases">
        <title>Flavobacterium spp. isolated from glacier.</title>
        <authorList>
            <person name="Han D."/>
        </authorList>
    </citation>
    <scope>NUCLEOTIDE SEQUENCE [LARGE SCALE GENOMIC DNA]</scope>
    <source>
        <strain evidence="3 4">LB3P45</strain>
    </source>
</reference>
<name>A0ABW6HN58_9FLAO</name>
<evidence type="ECO:0000313" key="3">
    <source>
        <dbReference type="EMBL" id="MFE3848479.1"/>
    </source>
</evidence>
<dbReference type="EMBL" id="JBHZQA010000006">
    <property type="protein sequence ID" value="MFE3848479.1"/>
    <property type="molecule type" value="Genomic_DNA"/>
</dbReference>
<evidence type="ECO:0000259" key="2">
    <source>
        <dbReference type="Pfam" id="PF06439"/>
    </source>
</evidence>
<keyword evidence="1" id="KW-0732">Signal</keyword>
<gene>
    <name evidence="3" type="ORF">ACFX5D_10945</name>
</gene>
<evidence type="ECO:0000256" key="1">
    <source>
        <dbReference type="SAM" id="SignalP"/>
    </source>
</evidence>
<accession>A0ABW6HN58</accession>
<evidence type="ECO:0000313" key="4">
    <source>
        <dbReference type="Proteomes" id="UP001600039"/>
    </source>
</evidence>
<comment type="caution">
    <text evidence="3">The sequence shown here is derived from an EMBL/GenBank/DDBJ whole genome shotgun (WGS) entry which is preliminary data.</text>
</comment>
<feature type="domain" description="3-keto-alpha-glucoside-1,2-lyase/3-keto-2-hydroxy-glucal hydratase" evidence="2">
    <location>
        <begin position="26"/>
        <end position="228"/>
    </location>
</feature>
<feature type="chain" id="PRO_5047266972" evidence="1">
    <location>
        <begin position="23"/>
        <end position="243"/>
    </location>
</feature>
<sequence>MIKNICTSLILFIMIQTTNAQAIPKGFKSIFDGKTTTGWHSYGKAVAGSAWKVEEGVLHFDPTASKEGQGGDLVTDLEYTNFHLKLEWKVAAKSNSGVIFFVNEDLTKFKNTYETGLEMQVLDNEGHPDGKITKHRAGDLYDLIKSYSEPVKPVGEWNSVDIVCKFGKLTMLLNGVKVVETTLWDANFKTLVAGSKFASWPGFAAFKKGKIALQDHGDHVWFRNIQIKEWNTMKITTGCEAGM</sequence>
<dbReference type="InterPro" id="IPR010496">
    <property type="entry name" value="AL/BT2_dom"/>
</dbReference>
<dbReference type="Pfam" id="PF06439">
    <property type="entry name" value="3keto-disac_hyd"/>
    <property type="match status" value="1"/>
</dbReference>
<dbReference type="RefSeq" id="WP_379852012.1">
    <property type="nucleotide sequence ID" value="NZ_JBHZQA010000006.1"/>
</dbReference>
<dbReference type="Gene3D" id="2.60.120.560">
    <property type="entry name" value="Exo-inulinase, domain 1"/>
    <property type="match status" value="1"/>
</dbReference>
<organism evidence="3 4">
    <name type="scientific">Flavobacterium fructosi</name>
    <dbReference type="NCBI Taxonomy" id="3230416"/>
    <lineage>
        <taxon>Bacteria</taxon>
        <taxon>Pseudomonadati</taxon>
        <taxon>Bacteroidota</taxon>
        <taxon>Flavobacteriia</taxon>
        <taxon>Flavobacteriales</taxon>
        <taxon>Flavobacteriaceae</taxon>
        <taxon>Flavobacterium</taxon>
    </lineage>
</organism>
<keyword evidence="4" id="KW-1185">Reference proteome</keyword>
<dbReference type="Proteomes" id="UP001600039">
    <property type="component" value="Unassembled WGS sequence"/>
</dbReference>
<protein>
    <submittedName>
        <fullName evidence="3">DUF1080 domain-containing protein</fullName>
    </submittedName>
</protein>
<feature type="signal peptide" evidence="1">
    <location>
        <begin position="1"/>
        <end position="22"/>
    </location>
</feature>
<proteinExistence type="predicted"/>